<dbReference type="AlphaFoldDB" id="A0A381CHV6"/>
<dbReference type="STRING" id="195.ATE51_02426"/>
<keyword evidence="3 7" id="KW-0489">Methyltransferase</keyword>
<dbReference type="GO" id="GO:0008176">
    <property type="term" value="F:tRNA (guanine(46)-N7)-methyltransferase activity"/>
    <property type="evidence" value="ECO:0007669"/>
    <property type="project" value="UniProtKB-UniRule"/>
</dbReference>
<dbReference type="Proteomes" id="UP000365807">
    <property type="component" value="Unassembled WGS sequence"/>
</dbReference>
<proteinExistence type="inferred from homology"/>
<dbReference type="OrthoDB" id="9802090at2"/>
<evidence type="ECO:0000256" key="5">
    <source>
        <dbReference type="ARBA" id="ARBA00022691"/>
    </source>
</evidence>
<feature type="binding site" evidence="7">
    <location>
        <position position="175"/>
    </location>
    <ligand>
        <name>S-adenosyl-L-methionine</name>
        <dbReference type="ChEBI" id="CHEBI:59789"/>
    </ligand>
</feature>
<dbReference type="NCBIfam" id="TIGR00091">
    <property type="entry name" value="tRNA (guanosine(46)-N7)-methyltransferase TrmB"/>
    <property type="match status" value="1"/>
</dbReference>
<dbReference type="Pfam" id="PF02390">
    <property type="entry name" value="Methyltransf_4"/>
    <property type="match status" value="1"/>
</dbReference>
<comment type="similarity">
    <text evidence="7">Belongs to the class I-like SAM-binding methyltransferase superfamily. TrmB family.</text>
</comment>
<evidence type="ECO:0000256" key="4">
    <source>
        <dbReference type="ARBA" id="ARBA00022679"/>
    </source>
</evidence>
<evidence type="ECO:0000256" key="2">
    <source>
        <dbReference type="ARBA" id="ARBA00003015"/>
    </source>
</evidence>
<feature type="binding site" evidence="7">
    <location>
        <position position="123"/>
    </location>
    <ligand>
        <name>S-adenosyl-L-methionine</name>
        <dbReference type="ChEBI" id="CHEBI:59789"/>
    </ligand>
</feature>
<dbReference type="EMBL" id="AACGFG010000004">
    <property type="protein sequence ID" value="EAK4358109.1"/>
    <property type="molecule type" value="Genomic_DNA"/>
</dbReference>
<evidence type="ECO:0000313" key="9">
    <source>
        <dbReference type="Proteomes" id="UP000365807"/>
    </source>
</evidence>
<dbReference type="CDD" id="cd02440">
    <property type="entry name" value="AdoMet_MTases"/>
    <property type="match status" value="1"/>
</dbReference>
<dbReference type="SUPFAM" id="SSF53335">
    <property type="entry name" value="S-adenosyl-L-methionine-dependent methyltransferases"/>
    <property type="match status" value="1"/>
</dbReference>
<comment type="function">
    <text evidence="2 7">Catalyzes the formation of N(7)-methylguanine at position 46 (m7G46) in tRNA.</text>
</comment>
<comment type="caution">
    <text evidence="7">Lacks conserved residue(s) required for the propagation of feature annotation.</text>
</comment>
<dbReference type="InterPro" id="IPR029063">
    <property type="entry name" value="SAM-dependent_MTases_sf"/>
</dbReference>
<keyword evidence="5 7" id="KW-0949">S-adenosyl-L-methionine</keyword>
<dbReference type="EC" id="2.1.1.33" evidence="7"/>
<evidence type="ECO:0000256" key="7">
    <source>
        <dbReference type="HAMAP-Rule" id="MF_01057"/>
    </source>
</evidence>
<dbReference type="GO" id="GO:0043527">
    <property type="term" value="C:tRNA methyltransferase complex"/>
    <property type="evidence" value="ECO:0007669"/>
    <property type="project" value="TreeGrafter"/>
</dbReference>
<dbReference type="HAMAP" id="MF_01057">
    <property type="entry name" value="tRNA_methyltr_TrmB"/>
    <property type="match status" value="1"/>
</dbReference>
<dbReference type="NCBIfam" id="NF010719">
    <property type="entry name" value="PRK14121.1"/>
    <property type="match status" value="1"/>
</dbReference>
<comment type="catalytic activity">
    <reaction evidence="1 7">
        <text>guanosine(46) in tRNA + S-adenosyl-L-methionine = N(7)-methylguanosine(46) in tRNA + S-adenosyl-L-homocysteine</text>
        <dbReference type="Rhea" id="RHEA:42708"/>
        <dbReference type="Rhea" id="RHEA-COMP:10188"/>
        <dbReference type="Rhea" id="RHEA-COMP:10189"/>
        <dbReference type="ChEBI" id="CHEBI:57856"/>
        <dbReference type="ChEBI" id="CHEBI:59789"/>
        <dbReference type="ChEBI" id="CHEBI:74269"/>
        <dbReference type="ChEBI" id="CHEBI:74480"/>
        <dbReference type="EC" id="2.1.1.33"/>
    </reaction>
</comment>
<dbReference type="RefSeq" id="WP_002780917.1">
    <property type="nucleotide sequence ID" value="NZ_AANORL020000001.1"/>
</dbReference>
<feature type="binding site" evidence="7">
    <location>
        <position position="201"/>
    </location>
    <ligand>
        <name>substrate</name>
    </ligand>
</feature>
<comment type="pathway">
    <text evidence="7">tRNA modification; N(7)-methylguanine-tRNA biosynthesis.</text>
</comment>
<name>A0A381CHV6_CAMCO</name>
<evidence type="ECO:0000256" key="1">
    <source>
        <dbReference type="ARBA" id="ARBA00000142"/>
    </source>
</evidence>
<dbReference type="UniPathway" id="UPA00989"/>
<keyword evidence="6 7" id="KW-0819">tRNA processing</keyword>
<comment type="caution">
    <text evidence="8">The sequence shown here is derived from an EMBL/GenBank/DDBJ whole genome shotgun (WGS) entry which is preliminary data.</text>
</comment>
<dbReference type="PANTHER" id="PTHR23417">
    <property type="entry name" value="3-DEOXY-D-MANNO-OCTULOSONIC-ACID TRANSFERASE/TRNA GUANINE-N 7 - -METHYLTRANSFERASE"/>
    <property type="match status" value="1"/>
</dbReference>
<feature type="binding site" evidence="7">
    <location>
        <position position="148"/>
    </location>
    <ligand>
        <name>S-adenosyl-L-methionine</name>
        <dbReference type="ChEBI" id="CHEBI:59789"/>
    </ligand>
</feature>
<sequence>MPNFKTRKLKEIILPFEKDGIEFVWMAHNDNVNLIYTRVEEESFFLQIKKGENEFVVKVDKHTKPSKIAYLHKALYIFKQYFCEDVISEAFGIKNNALAEKTPLIANDFEEVLERLEGKIYIEIGFGSGRHLLYQAKNNPQILILGIEIYNPAITQVAKLARAQGIDNILLVQSDARLLLSVLRSDSIEKIFLHFPVPWDKKPHRRVVSKAFCKECARVLTTQGVFELRTDSYEYFDFTFKEFLEFSSPQFSIRKNENLEISSKYEDRWKRQEKDIYDLWVWNLDKEEKNVLSEEFDFSDIHLSKNDLMLLEKNFENFTLKKEDFFLHFENIYKQGESLLLKIAFGAFNKPEHCYLHIGEAISFVFKEPFKIQENLKAIKELKKSVKFHFNMKHFLEN</sequence>
<accession>A0A381CHV6</accession>
<dbReference type="PANTHER" id="PTHR23417:SF14">
    <property type="entry name" value="PENTACOTRIPEPTIDE-REPEAT REGION OF PRORP DOMAIN-CONTAINING PROTEIN"/>
    <property type="match status" value="1"/>
</dbReference>
<gene>
    <name evidence="7 8" type="primary">trmB</name>
    <name evidence="8" type="ORF">C6T04_04055</name>
</gene>
<keyword evidence="4 7" id="KW-0808">Transferase</keyword>
<dbReference type="PROSITE" id="PS51625">
    <property type="entry name" value="SAM_MT_TRMB"/>
    <property type="match status" value="1"/>
</dbReference>
<dbReference type="InterPro" id="IPR055361">
    <property type="entry name" value="tRNA_methyltr_TrmB_bact"/>
</dbReference>
<reference evidence="8 9" key="1">
    <citation type="submission" date="2018-06" db="EMBL/GenBank/DDBJ databases">
        <authorList>
            <consortium name="NARMS: The National Antimicrobial Resistance Monitoring System"/>
        </authorList>
    </citation>
    <scope>NUCLEOTIDE SEQUENCE [LARGE SCALE GENOMIC DNA]</scope>
    <source>
        <strain evidence="8 9">FSIS11807978</strain>
    </source>
</reference>
<organism evidence="8 9">
    <name type="scientific">Campylobacter coli</name>
    <dbReference type="NCBI Taxonomy" id="195"/>
    <lineage>
        <taxon>Bacteria</taxon>
        <taxon>Pseudomonadati</taxon>
        <taxon>Campylobacterota</taxon>
        <taxon>Epsilonproteobacteria</taxon>
        <taxon>Campylobacterales</taxon>
        <taxon>Campylobacteraceae</taxon>
        <taxon>Campylobacter</taxon>
    </lineage>
</organism>
<evidence type="ECO:0000313" key="8">
    <source>
        <dbReference type="EMBL" id="EAK4358109.1"/>
    </source>
</evidence>
<evidence type="ECO:0000256" key="3">
    <source>
        <dbReference type="ARBA" id="ARBA00022603"/>
    </source>
</evidence>
<dbReference type="InterPro" id="IPR003358">
    <property type="entry name" value="tRNA_(Gua-N-7)_MeTrfase_Trmb"/>
</dbReference>
<evidence type="ECO:0000256" key="6">
    <source>
        <dbReference type="ARBA" id="ARBA00022694"/>
    </source>
</evidence>
<dbReference type="Gene3D" id="3.40.50.150">
    <property type="entry name" value="Vaccinia Virus protein VP39"/>
    <property type="match status" value="1"/>
</dbReference>
<feature type="binding site" evidence="7">
    <location>
        <position position="231"/>
    </location>
    <ligand>
        <name>substrate</name>
    </ligand>
</feature>
<protein>
    <recommendedName>
        <fullName evidence="7">tRNA (guanine-N(7)-)-methyltransferase</fullName>
        <ecNumber evidence="7">2.1.1.33</ecNumber>
    </recommendedName>
    <alternativeName>
        <fullName evidence="7">tRNA (guanine(46)-N(7))-methyltransferase</fullName>
    </alternativeName>
    <alternativeName>
        <fullName evidence="7">tRNA(m7G46)-methyltransferase</fullName>
    </alternativeName>
</protein>